<protein>
    <submittedName>
        <fullName evidence="1">Uncharacterized protein</fullName>
    </submittedName>
</protein>
<name>A0ABX8ZDM6_9SPHN</name>
<evidence type="ECO:0000313" key="2">
    <source>
        <dbReference type="Proteomes" id="UP000824280"/>
    </source>
</evidence>
<accession>A0ABX8ZDM6</accession>
<dbReference type="RefSeq" id="WP_221422637.1">
    <property type="nucleotide sequence ID" value="NZ_CP081297.1"/>
</dbReference>
<keyword evidence="2" id="KW-1185">Reference proteome</keyword>
<evidence type="ECO:0000313" key="1">
    <source>
        <dbReference type="EMBL" id="QZD87096.1"/>
    </source>
</evidence>
<gene>
    <name evidence="1" type="ORF">K3166_13145</name>
</gene>
<proteinExistence type="predicted"/>
<organism evidence="1 2">
    <name type="scientific">Qipengyuania psychrotolerans</name>
    <dbReference type="NCBI Taxonomy" id="2867238"/>
    <lineage>
        <taxon>Bacteria</taxon>
        <taxon>Pseudomonadati</taxon>
        <taxon>Pseudomonadota</taxon>
        <taxon>Alphaproteobacteria</taxon>
        <taxon>Sphingomonadales</taxon>
        <taxon>Erythrobacteraceae</taxon>
        <taxon>Qipengyuania</taxon>
    </lineage>
</organism>
<sequence>MAKKRSLLASRWLWLAILLAVLAGAAWLGWGEGLRKNAEAGTAYTARVACSCRYVAGRSLDDCAKDKVEGTELVMLSEDPGPKSVTASVPFIASDTATYREGYGCVLKKWER</sequence>
<reference evidence="1 2" key="1">
    <citation type="submission" date="2021-08" db="EMBL/GenBank/DDBJ databases">
        <title>Comparative Genomics Analysis of the Genus Qipengyuania Reveals Extensive Genetic Diversity and Metabolic Versatility, Including the Description of Fifteen Novel Species.</title>
        <authorList>
            <person name="Liu Y."/>
        </authorList>
    </citation>
    <scope>NUCLEOTIDE SEQUENCE [LARGE SCALE GENOMIC DNA]</scope>
    <source>
        <strain evidence="1 2">1XM2-8</strain>
    </source>
</reference>
<dbReference type="EMBL" id="CP081297">
    <property type="protein sequence ID" value="QZD87096.1"/>
    <property type="molecule type" value="Genomic_DNA"/>
</dbReference>
<dbReference type="Proteomes" id="UP000824280">
    <property type="component" value="Chromosome"/>
</dbReference>